<keyword evidence="4" id="KW-1185">Reference proteome</keyword>
<keyword evidence="2" id="KW-0732">Signal</keyword>
<evidence type="ECO:0000313" key="4">
    <source>
        <dbReference type="Proteomes" id="UP001597264"/>
    </source>
</evidence>
<evidence type="ECO:0000313" key="3">
    <source>
        <dbReference type="EMBL" id="MFD1215841.1"/>
    </source>
</evidence>
<comment type="caution">
    <text evidence="3">The sequence shown here is derived from an EMBL/GenBank/DDBJ whole genome shotgun (WGS) entry which is preliminary data.</text>
</comment>
<feature type="chain" id="PRO_5047305219" description="Collagenase" evidence="2">
    <location>
        <begin position="25"/>
        <end position="542"/>
    </location>
</feature>
<sequence length="542" mass="61352">MFSRLLASIVVFSSALLFAGAAAAADNLAKETWYKIDSANFEIITDAEPNSVRQLAKDLERYRSVALHLLGAEDDGAKLTIYAAKDRKSYAGLVGEDLSEMTNGLFDTTADGSYALVNLDGRTGERQLEAREFLFHEYTHFLSYNGTTTHYPYWYSEGFAEFMSTMTFGANNSYEIGAIPGERAMTLLYTSPMPLQELLRATVYNTPDEEKGRVYASGWMLAHWIIMKSGKADAFKQFVKDYNNGADPIKALVKNLGMSIKEIEDNYYAQFEQGVFDLARGKVPKTFRPVHPKVAQLSGADAVVELARFVVKSGYNLESLEPMVAYARENGIYTPKLTAVQAEAETRVGNFDRAEQLMAQIAPSERKNLWYQKARAWLWLNREINNFNGNRNSTKLKKARDNFVQLVNEQSDAAMNWYGLAITLQMLGYPQKRYMEMLEQAYLRAPRELHIAQWMAQELYNQKDAEYFARVAQPLMLELTDEREYNEMKMMLAELKPETASKPLTKNSDKAGEQQNERAKATQHAKNREKRPGGATGKSVSM</sequence>
<feature type="region of interest" description="Disordered" evidence="1">
    <location>
        <begin position="496"/>
        <end position="542"/>
    </location>
</feature>
<dbReference type="EMBL" id="JBHTLR010000005">
    <property type="protein sequence ID" value="MFD1215841.1"/>
    <property type="molecule type" value="Genomic_DNA"/>
</dbReference>
<feature type="compositionally biased region" description="Basic and acidic residues" evidence="1">
    <location>
        <begin position="507"/>
        <end position="520"/>
    </location>
</feature>
<name>A0ABW3U613_9GAMM</name>
<evidence type="ECO:0000256" key="1">
    <source>
        <dbReference type="SAM" id="MobiDB-lite"/>
    </source>
</evidence>
<dbReference type="Proteomes" id="UP001597264">
    <property type="component" value="Unassembled WGS sequence"/>
</dbReference>
<proteinExistence type="predicted"/>
<organism evidence="3 4">
    <name type="scientific">Microbulbifer celer</name>
    <dbReference type="NCBI Taxonomy" id="435905"/>
    <lineage>
        <taxon>Bacteria</taxon>
        <taxon>Pseudomonadati</taxon>
        <taxon>Pseudomonadota</taxon>
        <taxon>Gammaproteobacteria</taxon>
        <taxon>Cellvibrionales</taxon>
        <taxon>Microbulbiferaceae</taxon>
        <taxon>Microbulbifer</taxon>
    </lineage>
</organism>
<evidence type="ECO:0008006" key="5">
    <source>
        <dbReference type="Google" id="ProtNLM"/>
    </source>
</evidence>
<protein>
    <recommendedName>
        <fullName evidence="5">Collagenase</fullName>
    </recommendedName>
</protein>
<accession>A0ABW3U613</accession>
<gene>
    <name evidence="3" type="ORF">ACFQ2X_04460</name>
</gene>
<dbReference type="RefSeq" id="WP_230436393.1">
    <property type="nucleotide sequence ID" value="NZ_CP087715.1"/>
</dbReference>
<reference evidence="4" key="1">
    <citation type="journal article" date="2019" name="Int. J. Syst. Evol. Microbiol.">
        <title>The Global Catalogue of Microorganisms (GCM) 10K type strain sequencing project: providing services to taxonomists for standard genome sequencing and annotation.</title>
        <authorList>
            <consortium name="The Broad Institute Genomics Platform"/>
            <consortium name="The Broad Institute Genome Sequencing Center for Infectious Disease"/>
            <person name="Wu L."/>
            <person name="Ma J."/>
        </authorList>
    </citation>
    <scope>NUCLEOTIDE SEQUENCE [LARGE SCALE GENOMIC DNA]</scope>
    <source>
        <strain evidence="4">CCUG 54356</strain>
    </source>
</reference>
<evidence type="ECO:0000256" key="2">
    <source>
        <dbReference type="SAM" id="SignalP"/>
    </source>
</evidence>
<feature type="signal peptide" evidence="2">
    <location>
        <begin position="1"/>
        <end position="24"/>
    </location>
</feature>